<dbReference type="EMBL" id="MHMY01000013">
    <property type="protein sequence ID" value="OGZ35243.1"/>
    <property type="molecule type" value="Genomic_DNA"/>
</dbReference>
<accession>A0A1G2FB59</accession>
<protein>
    <submittedName>
        <fullName evidence="1">Uncharacterized protein</fullName>
    </submittedName>
</protein>
<dbReference type="AlphaFoldDB" id="A0A1G2FB59"/>
<evidence type="ECO:0000313" key="1">
    <source>
        <dbReference type="EMBL" id="OGZ35243.1"/>
    </source>
</evidence>
<organism evidence="1 2">
    <name type="scientific">Candidatus Portnoybacteria bacterium RIFCSPHIGHO2_01_FULL_40_12b</name>
    <dbReference type="NCBI Taxonomy" id="1801994"/>
    <lineage>
        <taxon>Bacteria</taxon>
        <taxon>Candidatus Portnoyibacteriota</taxon>
    </lineage>
</organism>
<proteinExistence type="predicted"/>
<reference evidence="1 2" key="1">
    <citation type="journal article" date="2016" name="Nat. Commun.">
        <title>Thousands of microbial genomes shed light on interconnected biogeochemical processes in an aquifer system.</title>
        <authorList>
            <person name="Anantharaman K."/>
            <person name="Brown C.T."/>
            <person name="Hug L.A."/>
            <person name="Sharon I."/>
            <person name="Castelle C.J."/>
            <person name="Probst A.J."/>
            <person name="Thomas B.C."/>
            <person name="Singh A."/>
            <person name="Wilkins M.J."/>
            <person name="Karaoz U."/>
            <person name="Brodie E.L."/>
            <person name="Williams K.H."/>
            <person name="Hubbard S.S."/>
            <person name="Banfield J.F."/>
        </authorList>
    </citation>
    <scope>NUCLEOTIDE SEQUENCE [LARGE SCALE GENOMIC DNA]</scope>
</reference>
<dbReference type="Proteomes" id="UP000176974">
    <property type="component" value="Unassembled WGS sequence"/>
</dbReference>
<sequence>MTNEEKYKYAYRLTSVASTGLSFIEDSLSRIMNDATDMAYLRTFYILLSYNFELILKSRLVMIGNFSNKDSINEELRNLGHDIQKMRDKLGDANLQEIGIKEIIEDNSEYKITTIDNKEVCIENFTKIRYDFLDDAMRIVDDREHERIKEYNRTLTDLILKKSKEKNEKLE</sequence>
<gene>
    <name evidence="1" type="ORF">A2815_02650</name>
</gene>
<name>A0A1G2FB59_9BACT</name>
<evidence type="ECO:0000313" key="2">
    <source>
        <dbReference type="Proteomes" id="UP000176974"/>
    </source>
</evidence>
<comment type="caution">
    <text evidence="1">The sequence shown here is derived from an EMBL/GenBank/DDBJ whole genome shotgun (WGS) entry which is preliminary data.</text>
</comment>